<dbReference type="SMART" id="SM00342">
    <property type="entry name" value="HTH_ARAC"/>
    <property type="match status" value="1"/>
</dbReference>
<evidence type="ECO:0000256" key="1">
    <source>
        <dbReference type="ARBA" id="ARBA00023015"/>
    </source>
</evidence>
<evidence type="ECO:0000256" key="3">
    <source>
        <dbReference type="ARBA" id="ARBA00023163"/>
    </source>
</evidence>
<proteinExistence type="predicted"/>
<keyword evidence="6" id="KW-1185">Reference proteome</keyword>
<dbReference type="STRING" id="117157.SAMN04489717_4952"/>
<dbReference type="InterPro" id="IPR018060">
    <property type="entry name" value="HTH_AraC"/>
</dbReference>
<dbReference type="GO" id="GO:0003700">
    <property type="term" value="F:DNA-binding transcription factor activity"/>
    <property type="evidence" value="ECO:0007669"/>
    <property type="project" value="InterPro"/>
</dbReference>
<evidence type="ECO:0000259" key="4">
    <source>
        <dbReference type="PROSITE" id="PS01124"/>
    </source>
</evidence>
<dbReference type="InterPro" id="IPR009057">
    <property type="entry name" value="Homeodomain-like_sf"/>
</dbReference>
<keyword evidence="3" id="KW-0804">Transcription</keyword>
<dbReference type="PRINTS" id="PR00032">
    <property type="entry name" value="HTHARAC"/>
</dbReference>
<dbReference type="RefSeq" id="WP_092655953.1">
    <property type="nucleotide sequence ID" value="NZ_LT629732.1"/>
</dbReference>
<dbReference type="GO" id="GO:0043565">
    <property type="term" value="F:sequence-specific DNA binding"/>
    <property type="evidence" value="ECO:0007669"/>
    <property type="project" value="InterPro"/>
</dbReference>
<protein>
    <submittedName>
        <fullName evidence="5">Helix-turn-helix domain-containing protein</fullName>
    </submittedName>
</protein>
<gene>
    <name evidence="5" type="ORF">SAMN04489717_4952</name>
</gene>
<feature type="domain" description="HTH araC/xylS-type" evidence="4">
    <location>
        <begin position="8"/>
        <end position="107"/>
    </location>
</feature>
<dbReference type="SUPFAM" id="SSF109854">
    <property type="entry name" value="DinB/YfiT-like putative metalloenzymes"/>
    <property type="match status" value="1"/>
</dbReference>
<dbReference type="InterPro" id="IPR050204">
    <property type="entry name" value="AraC_XylS_family_regulators"/>
</dbReference>
<keyword evidence="1" id="KW-0805">Transcription regulation</keyword>
<dbReference type="SUPFAM" id="SSF46689">
    <property type="entry name" value="Homeodomain-like"/>
    <property type="match status" value="1"/>
</dbReference>
<dbReference type="InterPro" id="IPR034660">
    <property type="entry name" value="DinB/YfiT-like"/>
</dbReference>
<name>A0A1H1XFD9_9ACTN</name>
<dbReference type="Pfam" id="PF12833">
    <property type="entry name" value="HTH_18"/>
    <property type="match status" value="1"/>
</dbReference>
<dbReference type="Gene3D" id="1.20.120.450">
    <property type="entry name" value="dinb family like domain"/>
    <property type="match status" value="1"/>
</dbReference>
<dbReference type="Gene3D" id="1.10.10.60">
    <property type="entry name" value="Homeodomain-like"/>
    <property type="match status" value="1"/>
</dbReference>
<evidence type="ECO:0000313" key="5">
    <source>
        <dbReference type="EMBL" id="SDT07861.1"/>
    </source>
</evidence>
<evidence type="ECO:0000256" key="2">
    <source>
        <dbReference type="ARBA" id="ARBA00023125"/>
    </source>
</evidence>
<accession>A0A1H1XFD9</accession>
<keyword evidence="2" id="KW-0238">DNA-binding</keyword>
<reference evidence="5 6" key="1">
    <citation type="submission" date="2016-10" db="EMBL/GenBank/DDBJ databases">
        <authorList>
            <person name="de Groot N.N."/>
        </authorList>
    </citation>
    <scope>NUCLEOTIDE SEQUENCE [LARGE SCALE GENOMIC DNA]</scope>
    <source>
        <strain evidence="5 6">DSM 22024</strain>
    </source>
</reference>
<dbReference type="OrthoDB" id="161473at2"/>
<sequence>MPAADHFLGFIDVLASALDDHDTTAADLAARLHLSRFHLDRLVSSAGGEPPAALRRRVLLERAAYRLLSTELTILDVAVEAGYGSHEAFTRAFTRAYGVGPGRYRTRPTRLRLDGPSNVHFHPPGSLRLPAQKKVTSMDLLTKMVEHHIWLVGEMVERASRLDDERLDAVIELSVDEDRQTIRSLLSRLVGQMGMWNAAMANRPYDWSVEEHESVDSLRRRLAEEGQTFLAHVVETTERGRLDDTFVDALCEPAEVFTYGGMIAHVLTFAAHRRTLVALALDAAGISDLGWGDPMRWVAQSAS</sequence>
<dbReference type="PANTHER" id="PTHR46796">
    <property type="entry name" value="HTH-TYPE TRANSCRIPTIONAL ACTIVATOR RHAS-RELATED"/>
    <property type="match status" value="1"/>
</dbReference>
<organism evidence="5 6">
    <name type="scientific">Actinopolymorpha singaporensis</name>
    <dbReference type="NCBI Taxonomy" id="117157"/>
    <lineage>
        <taxon>Bacteria</taxon>
        <taxon>Bacillati</taxon>
        <taxon>Actinomycetota</taxon>
        <taxon>Actinomycetes</taxon>
        <taxon>Propionibacteriales</taxon>
        <taxon>Actinopolymorphaceae</taxon>
        <taxon>Actinopolymorpha</taxon>
    </lineage>
</organism>
<dbReference type="InterPro" id="IPR020449">
    <property type="entry name" value="Tscrpt_reg_AraC-type_HTH"/>
</dbReference>
<evidence type="ECO:0000313" key="6">
    <source>
        <dbReference type="Proteomes" id="UP000198983"/>
    </source>
</evidence>
<dbReference type="Proteomes" id="UP000198983">
    <property type="component" value="Chromosome I"/>
</dbReference>
<dbReference type="EMBL" id="LT629732">
    <property type="protein sequence ID" value="SDT07861.1"/>
    <property type="molecule type" value="Genomic_DNA"/>
</dbReference>
<dbReference type="PROSITE" id="PS01124">
    <property type="entry name" value="HTH_ARAC_FAMILY_2"/>
    <property type="match status" value="1"/>
</dbReference>
<dbReference type="AlphaFoldDB" id="A0A1H1XFD9"/>